<dbReference type="InterPro" id="IPR043149">
    <property type="entry name" value="TagF_N"/>
</dbReference>
<organism evidence="7 8">
    <name type="scientific">Staphylococcus ratti</name>
    <dbReference type="NCBI Taxonomy" id="2892440"/>
    <lineage>
        <taxon>Bacteria</taxon>
        <taxon>Bacillati</taxon>
        <taxon>Bacillota</taxon>
        <taxon>Bacilli</taxon>
        <taxon>Bacillales</taxon>
        <taxon>Staphylococcaceae</taxon>
        <taxon>Staphylococcus</taxon>
    </lineage>
</organism>
<dbReference type="Gene3D" id="3.40.50.12580">
    <property type="match status" value="1"/>
</dbReference>
<protein>
    <submittedName>
        <fullName evidence="7">CDP-glycerol glycerophosphotransferase family protein</fullName>
    </submittedName>
</protein>
<evidence type="ECO:0000313" key="8">
    <source>
        <dbReference type="Proteomes" id="UP001197626"/>
    </source>
</evidence>
<keyword evidence="3" id="KW-1003">Cell membrane</keyword>
<dbReference type="PANTHER" id="PTHR37316:SF3">
    <property type="entry name" value="TEICHOIC ACID GLYCEROL-PHOSPHATE TRANSFERASE"/>
    <property type="match status" value="1"/>
</dbReference>
<dbReference type="Gene3D" id="3.40.50.2000">
    <property type="entry name" value="Glycogen Phosphorylase B"/>
    <property type="match status" value="2"/>
</dbReference>
<reference evidence="7 8" key="1">
    <citation type="journal article" date="2022" name="Pathogens">
        <title>Staphylococcus ratti sp. nov. Isolated from a Lab Rat.</title>
        <authorList>
            <person name="Kovarovic V."/>
            <person name="Sedlacek I."/>
            <person name="Petras P."/>
            <person name="Kralova S."/>
            <person name="Maslanova I."/>
            <person name="Svec P."/>
            <person name="Neumann-Schaal M."/>
            <person name="Botka T."/>
            <person name="Gelbicova T."/>
            <person name="Stankova E."/>
            <person name="Doskar J."/>
            <person name="Pantucek R."/>
        </authorList>
    </citation>
    <scope>NUCLEOTIDE SEQUENCE [LARGE SCALE GENOMIC DNA]</scope>
    <source>
        <strain evidence="7 8">CCM 9025</strain>
    </source>
</reference>
<gene>
    <name evidence="7" type="ORF">LN051_09510</name>
</gene>
<sequence>MHIKILGFNLFQKGGTTRSNLNLLHTLREAGHTVTYINYLPFRNRHVQNLKLSAGRQVEEIHFESFRRTQSLLDCDVLILTREDFFAFARDVKRRAPHIQILGEIHGPLAYLNTSSDLALDAIDAIRVSTPEIATRFKAQYDFPYVFPMYVNTDHIVYQPQPKPQTHNLIIKARFEDAIKDISYALKLMHFIVHTKGEKEVHLYLQGYGPSLEMYERLIRYYRLESHVHLNEEPPQNAIYLSTSPYETLGYSILEAIGDGNQACIFPGKDNVLKHIYAPFHAVKFLNKQLSHDYEVVMDVINSTYTLQMRKDDFQYFHQQFQYENYSGTLLEQLAALAHKHAVNTRDIANKTASIPFYYSRYVMKHTLKKAVNHLPNRVQRVFNKKSRLYQYSRRGLFAIEKKVKQRKQQQRQPSIDHIFIESFHGKNFSGDPKAIALEIQRQFPNKHIFVSSINEFVDIEIRRWGLQPIRFGSRDYTKAFEQSKFVVINGNLWDRLLKHPQQKVIQTWHGVPLKRMVNDLKDGVERKQQSEAFTPRMMKWDVLLSCSKRYETLVASAFNLKQHPSLHIWQEGAPRNSILMRDKADLTQRMAVQDKYLEVQDAKTRYILFCPTWRKSKRQKVSELDLVELINTLPQHYEVIVKLHPNEGHLYETYRHLDPRIHCFMNEWVDIQELYLMADALITDYSSALFDYAHLNRPMIVLDEDTVDYHQTVGFYFDLDEISSVVQLSADVKQIATYLLENEHVNHEAMIQTFMTLDRPNSDKNIVEKMFTTGLE</sequence>
<evidence type="ECO:0000313" key="7">
    <source>
        <dbReference type="EMBL" id="UEX89792.1"/>
    </source>
</evidence>
<dbReference type="Pfam" id="PF04464">
    <property type="entry name" value="Glyphos_transf"/>
    <property type="match status" value="1"/>
</dbReference>
<name>A0ABY3PBU9_9STAP</name>
<evidence type="ECO:0000256" key="2">
    <source>
        <dbReference type="ARBA" id="ARBA00010488"/>
    </source>
</evidence>
<dbReference type="Proteomes" id="UP001197626">
    <property type="component" value="Chromosome"/>
</dbReference>
<keyword evidence="6" id="KW-0472">Membrane</keyword>
<evidence type="ECO:0000256" key="6">
    <source>
        <dbReference type="ARBA" id="ARBA00023136"/>
    </source>
</evidence>
<keyword evidence="8" id="KW-1185">Reference proteome</keyword>
<keyword evidence="4" id="KW-0808">Transferase</keyword>
<dbReference type="RefSeq" id="WP_229292297.1">
    <property type="nucleotide sequence ID" value="NZ_CP086654.1"/>
</dbReference>
<dbReference type="PANTHER" id="PTHR37316">
    <property type="entry name" value="TEICHOIC ACID GLYCEROL-PHOSPHATE PRIMASE"/>
    <property type="match status" value="1"/>
</dbReference>
<keyword evidence="5" id="KW-0777">Teichoic acid biosynthesis</keyword>
<dbReference type="InterPro" id="IPR007554">
    <property type="entry name" value="Glycerophosphate_synth"/>
</dbReference>
<evidence type="ECO:0000256" key="3">
    <source>
        <dbReference type="ARBA" id="ARBA00022475"/>
    </source>
</evidence>
<accession>A0ABY3PBU9</accession>
<evidence type="ECO:0000256" key="1">
    <source>
        <dbReference type="ARBA" id="ARBA00004202"/>
    </source>
</evidence>
<proteinExistence type="inferred from homology"/>
<dbReference type="InterPro" id="IPR051612">
    <property type="entry name" value="Teichoic_Acid_Biosynth"/>
</dbReference>
<evidence type="ECO:0000256" key="5">
    <source>
        <dbReference type="ARBA" id="ARBA00022944"/>
    </source>
</evidence>
<dbReference type="InterPro" id="IPR043148">
    <property type="entry name" value="TagF_C"/>
</dbReference>
<comment type="similarity">
    <text evidence="2">Belongs to the CDP-glycerol glycerophosphotransferase family.</text>
</comment>
<dbReference type="SUPFAM" id="SSF53756">
    <property type="entry name" value="UDP-Glycosyltransferase/glycogen phosphorylase"/>
    <property type="match status" value="2"/>
</dbReference>
<dbReference type="Gene3D" id="3.40.50.11820">
    <property type="match status" value="1"/>
</dbReference>
<evidence type="ECO:0000256" key="4">
    <source>
        <dbReference type="ARBA" id="ARBA00022679"/>
    </source>
</evidence>
<dbReference type="EMBL" id="CP086654">
    <property type="protein sequence ID" value="UEX89792.1"/>
    <property type="molecule type" value="Genomic_DNA"/>
</dbReference>
<comment type="subcellular location">
    <subcellularLocation>
        <location evidence="1">Cell membrane</location>
        <topology evidence="1">Peripheral membrane protein</topology>
    </subcellularLocation>
</comment>